<feature type="transmembrane region" description="Helical" evidence="1">
    <location>
        <begin position="20"/>
        <end position="39"/>
    </location>
</feature>
<reference evidence="3" key="1">
    <citation type="submission" date="2016-10" db="EMBL/GenBank/DDBJ databases">
        <authorList>
            <person name="Varghese N."/>
            <person name="Submissions S."/>
        </authorList>
    </citation>
    <scope>NUCLEOTIDE SEQUENCE [LARGE SCALE GENOMIC DNA]</scope>
    <source>
        <strain evidence="3">CGMCC 1.7061</strain>
    </source>
</reference>
<dbReference type="AlphaFoldDB" id="A0A1I4LJE3"/>
<keyword evidence="3" id="KW-1185">Reference proteome</keyword>
<evidence type="ECO:0000313" key="3">
    <source>
        <dbReference type="Proteomes" id="UP000198519"/>
    </source>
</evidence>
<feature type="transmembrane region" description="Helical" evidence="1">
    <location>
        <begin position="194"/>
        <end position="225"/>
    </location>
</feature>
<accession>A0A1I4LJE3</accession>
<dbReference type="EMBL" id="FOUE01000001">
    <property type="protein sequence ID" value="SFL90956.1"/>
    <property type="molecule type" value="Genomic_DNA"/>
</dbReference>
<dbReference type="InterPro" id="IPR018688">
    <property type="entry name" value="PpoB2-like"/>
</dbReference>
<dbReference type="Proteomes" id="UP000198519">
    <property type="component" value="Unassembled WGS sequence"/>
</dbReference>
<feature type="transmembrane region" description="Helical" evidence="1">
    <location>
        <begin position="237"/>
        <end position="256"/>
    </location>
</feature>
<keyword evidence="1" id="KW-0472">Membrane</keyword>
<feature type="transmembrane region" description="Helical" evidence="1">
    <location>
        <begin position="98"/>
        <end position="120"/>
    </location>
</feature>
<sequence>MTTDAAPQTVRLSRDTITTLLALVVVVSLCWWYLVDMAIGMDAMPMMDMMTLRPWTASYFLMMFLMWAIMMVAMMLPSAAPMILLYRQVARHNRLSHPGLGTALFVTGYVIVWTLFSLAATTAQWQLEQAALVTPMMKSSSVPLSAGILILAGLYQWSPWKDTCLRHCRGPFAFVMQHWKPGLRGALAMGLHHGAYCVGCCLLLMMLLFVGGVMNLMVIALIAVLVLLEKVLPWGRLVPRVLGTVAITAGVALLVWPQN</sequence>
<name>A0A1I4LJE3_9GAMM</name>
<evidence type="ECO:0000256" key="1">
    <source>
        <dbReference type="SAM" id="Phobius"/>
    </source>
</evidence>
<protein>
    <submittedName>
        <fullName evidence="2">Predicted metal-binding membrane protein</fullName>
    </submittedName>
</protein>
<keyword evidence="1" id="KW-1133">Transmembrane helix</keyword>
<gene>
    <name evidence="2" type="ORF">SAMN04487963_0504</name>
</gene>
<feature type="transmembrane region" description="Helical" evidence="1">
    <location>
        <begin position="140"/>
        <end position="157"/>
    </location>
</feature>
<organism evidence="2 3">
    <name type="scientific">Marinobacter zhejiangensis</name>
    <dbReference type="NCBI Taxonomy" id="488535"/>
    <lineage>
        <taxon>Bacteria</taxon>
        <taxon>Pseudomonadati</taxon>
        <taxon>Pseudomonadota</taxon>
        <taxon>Gammaproteobacteria</taxon>
        <taxon>Pseudomonadales</taxon>
        <taxon>Marinobacteraceae</taxon>
        <taxon>Marinobacter</taxon>
    </lineage>
</organism>
<keyword evidence="1" id="KW-0812">Transmembrane</keyword>
<evidence type="ECO:0000313" key="2">
    <source>
        <dbReference type="EMBL" id="SFL90956.1"/>
    </source>
</evidence>
<dbReference type="OrthoDB" id="980055at2"/>
<dbReference type="RefSeq" id="WP_092020310.1">
    <property type="nucleotide sequence ID" value="NZ_FOUE01000001.1"/>
</dbReference>
<feature type="transmembrane region" description="Helical" evidence="1">
    <location>
        <begin position="59"/>
        <end position="86"/>
    </location>
</feature>
<dbReference type="STRING" id="488535.SAMN04487963_0504"/>
<proteinExistence type="predicted"/>
<dbReference type="Pfam" id="PF09948">
    <property type="entry name" value="PpoB2"/>
    <property type="match status" value="1"/>
</dbReference>